<comment type="subcellular location">
    <subcellularLocation>
        <location evidence="2">Membrane</location>
    </subcellularLocation>
</comment>
<keyword evidence="6 14" id="KW-0812">Transmembrane</keyword>
<evidence type="ECO:0000256" key="6">
    <source>
        <dbReference type="ARBA" id="ARBA00022692"/>
    </source>
</evidence>
<dbReference type="PANTHER" id="PTHR24305">
    <property type="entry name" value="CYTOCHROME P450"/>
    <property type="match status" value="1"/>
</dbReference>
<evidence type="ECO:0000256" key="2">
    <source>
        <dbReference type="ARBA" id="ARBA00004370"/>
    </source>
</evidence>
<dbReference type="InterPro" id="IPR050121">
    <property type="entry name" value="Cytochrome_P450_monoxygenase"/>
</dbReference>
<evidence type="ECO:0000256" key="3">
    <source>
        <dbReference type="ARBA" id="ARBA00004685"/>
    </source>
</evidence>
<keyword evidence="12 14" id="KW-0472">Membrane</keyword>
<dbReference type="PRINTS" id="PR00385">
    <property type="entry name" value="P450"/>
</dbReference>
<evidence type="ECO:0000256" key="10">
    <source>
        <dbReference type="ARBA" id="ARBA00023004"/>
    </source>
</evidence>
<accession>A0A5N5D8F2</accession>
<evidence type="ECO:0000256" key="13">
    <source>
        <dbReference type="PIRSR" id="PIRSR602401-1"/>
    </source>
</evidence>
<keyword evidence="7 13" id="KW-0479">Metal-binding</keyword>
<gene>
    <name evidence="15" type="ORF">DBV05_g7542</name>
</gene>
<evidence type="ECO:0000256" key="1">
    <source>
        <dbReference type="ARBA" id="ARBA00001971"/>
    </source>
</evidence>
<comment type="cofactor">
    <cofactor evidence="1 13">
        <name>heme</name>
        <dbReference type="ChEBI" id="CHEBI:30413"/>
    </cofactor>
</comment>
<dbReference type="GO" id="GO:0016705">
    <property type="term" value="F:oxidoreductase activity, acting on paired donors, with incorporation or reduction of molecular oxygen"/>
    <property type="evidence" value="ECO:0007669"/>
    <property type="project" value="InterPro"/>
</dbReference>
<dbReference type="GO" id="GO:0005506">
    <property type="term" value="F:iron ion binding"/>
    <property type="evidence" value="ECO:0007669"/>
    <property type="project" value="InterPro"/>
</dbReference>
<evidence type="ECO:0000256" key="9">
    <source>
        <dbReference type="ARBA" id="ARBA00023002"/>
    </source>
</evidence>
<evidence type="ECO:0000256" key="8">
    <source>
        <dbReference type="ARBA" id="ARBA00022989"/>
    </source>
</evidence>
<evidence type="ECO:0000256" key="11">
    <source>
        <dbReference type="ARBA" id="ARBA00023033"/>
    </source>
</evidence>
<feature type="binding site" description="axial binding residue" evidence="13">
    <location>
        <position position="512"/>
    </location>
    <ligand>
        <name>heme</name>
        <dbReference type="ChEBI" id="CHEBI:30413"/>
    </ligand>
    <ligandPart>
        <name>Fe</name>
        <dbReference type="ChEBI" id="CHEBI:18248"/>
    </ligandPart>
</feature>
<sequence>MAESESPLYAYGAAAVLGVVSHIGYFNRSEHHLHGTRYLQLFLLTYATAVFVLSRTASPTSFDFHTLLSATRSATALAASFLAGLYTSLLTYRLTPLHPLHRFPGPVLARATSLWLPFNVWHKFTPTSSATSHTIPQAFKTLTALHATHGPYVRVGTAELSIADPAAVPLIYGGTSTCSKAAWYDNDAPLTSMQTSRDRGYHDARRRVWAKAFAERAVRGFEGRVQRFVGELIEKLGEASAEGAKKGVDARKWFGWFAYDVMGELAFGREFGMVRGGKEHWAIGLLNEGMMPLGLLLPPWAFRILAAIPGAAADYWKFITYCAGQLDQRMRTAPEDPDILSSLIEPVKDRELTPGELTMLQADSRLIIVAGSDTTSSTLTHIFYHLAATPHHQTTLLSELRPHIQPDGTIPHRAIQDLPHLNGTINEALRLHPPVPSAIQRLTPPAGLTLPNGTHIPGNTVVWCPSYVVGRSADAYVEPETFCPERWYAESKKGWVRNEKAFAPFSLGPYGCIGRPLALMELRLVIARVLAVFEVGLAEGEDGRALLEGSRDHFTLECGALRLCFRERV</sequence>
<organism evidence="15 16">
    <name type="scientific">Lasiodiplodia theobromae</name>
    <dbReference type="NCBI Taxonomy" id="45133"/>
    <lineage>
        <taxon>Eukaryota</taxon>
        <taxon>Fungi</taxon>
        <taxon>Dikarya</taxon>
        <taxon>Ascomycota</taxon>
        <taxon>Pezizomycotina</taxon>
        <taxon>Dothideomycetes</taxon>
        <taxon>Dothideomycetes incertae sedis</taxon>
        <taxon>Botryosphaeriales</taxon>
        <taxon>Botryosphaeriaceae</taxon>
        <taxon>Lasiodiplodia</taxon>
    </lineage>
</organism>
<dbReference type="Proteomes" id="UP000325902">
    <property type="component" value="Unassembled WGS sequence"/>
</dbReference>
<dbReference type="Pfam" id="PF00067">
    <property type="entry name" value="p450"/>
    <property type="match status" value="1"/>
</dbReference>
<evidence type="ECO:0000256" key="7">
    <source>
        <dbReference type="ARBA" id="ARBA00022723"/>
    </source>
</evidence>
<feature type="transmembrane region" description="Helical" evidence="14">
    <location>
        <begin position="6"/>
        <end position="26"/>
    </location>
</feature>
<evidence type="ECO:0000313" key="16">
    <source>
        <dbReference type="Proteomes" id="UP000325902"/>
    </source>
</evidence>
<evidence type="ECO:0000256" key="5">
    <source>
        <dbReference type="ARBA" id="ARBA00022617"/>
    </source>
</evidence>
<dbReference type="GO" id="GO:1902181">
    <property type="term" value="P:verruculogen biosynthetic process"/>
    <property type="evidence" value="ECO:0007669"/>
    <property type="project" value="UniProtKB-ARBA"/>
</dbReference>
<feature type="transmembrane region" description="Helical" evidence="14">
    <location>
        <begin position="38"/>
        <end position="54"/>
    </location>
</feature>
<evidence type="ECO:0000313" key="15">
    <source>
        <dbReference type="EMBL" id="KAB2573845.1"/>
    </source>
</evidence>
<dbReference type="InterPro" id="IPR001128">
    <property type="entry name" value="Cyt_P450"/>
</dbReference>
<keyword evidence="11" id="KW-0503">Monooxygenase</keyword>
<dbReference type="FunFam" id="1.10.630.10:FF:000063">
    <property type="entry name" value="Cytochrome P450 monooxygenase"/>
    <property type="match status" value="1"/>
</dbReference>
<dbReference type="SUPFAM" id="SSF48264">
    <property type="entry name" value="Cytochrome P450"/>
    <property type="match status" value="1"/>
</dbReference>
<dbReference type="InterPro" id="IPR002401">
    <property type="entry name" value="Cyt_P450_E_grp-I"/>
</dbReference>
<dbReference type="GO" id="GO:0020037">
    <property type="term" value="F:heme binding"/>
    <property type="evidence" value="ECO:0007669"/>
    <property type="project" value="InterPro"/>
</dbReference>
<evidence type="ECO:0000256" key="4">
    <source>
        <dbReference type="ARBA" id="ARBA00010617"/>
    </source>
</evidence>
<dbReference type="CDD" id="cd11061">
    <property type="entry name" value="CYP67-like"/>
    <property type="match status" value="1"/>
</dbReference>
<comment type="caution">
    <text evidence="15">The sequence shown here is derived from an EMBL/GenBank/DDBJ whole genome shotgun (WGS) entry which is preliminary data.</text>
</comment>
<protein>
    <submittedName>
        <fullName evidence="15">Tryprostatin B 6-hydroxylase</fullName>
    </submittedName>
</protein>
<dbReference type="PANTHER" id="PTHR24305:SF112">
    <property type="entry name" value="L-ORNITHINE-N5-MONOOXYGENASE (EUROFUNG)"/>
    <property type="match status" value="1"/>
</dbReference>
<name>A0A5N5D8F2_9PEZI</name>
<dbReference type="GO" id="GO:0004497">
    <property type="term" value="F:monooxygenase activity"/>
    <property type="evidence" value="ECO:0007669"/>
    <property type="project" value="UniProtKB-KW"/>
</dbReference>
<comment type="pathway">
    <text evidence="3">Mycotoxin biosynthesis.</text>
</comment>
<keyword evidence="10 13" id="KW-0408">Iron</keyword>
<reference evidence="15 16" key="1">
    <citation type="journal article" date="2019" name="Sci. Rep.">
        <title>A multi-omics analysis of the grapevine pathogen Lasiodiplodia theobromae reveals that temperature affects the expression of virulence- and pathogenicity-related genes.</title>
        <authorList>
            <person name="Felix C."/>
            <person name="Meneses R."/>
            <person name="Goncalves M.F.M."/>
            <person name="Tilleman L."/>
            <person name="Duarte A.S."/>
            <person name="Jorrin-Novo J.V."/>
            <person name="Van de Peer Y."/>
            <person name="Deforce D."/>
            <person name="Van Nieuwerburgh F."/>
            <person name="Esteves A.C."/>
            <person name="Alves A."/>
        </authorList>
    </citation>
    <scope>NUCLEOTIDE SEQUENCE [LARGE SCALE GENOMIC DNA]</scope>
    <source>
        <strain evidence="15 16">LA-SOL3</strain>
    </source>
</reference>
<dbReference type="Gene3D" id="1.10.630.10">
    <property type="entry name" value="Cytochrome P450"/>
    <property type="match status" value="1"/>
</dbReference>
<dbReference type="InterPro" id="IPR036396">
    <property type="entry name" value="Cyt_P450_sf"/>
</dbReference>
<keyword evidence="5 13" id="KW-0349">Heme</keyword>
<dbReference type="GO" id="GO:0016020">
    <property type="term" value="C:membrane"/>
    <property type="evidence" value="ECO:0007669"/>
    <property type="project" value="UniProtKB-SubCell"/>
</dbReference>
<evidence type="ECO:0000256" key="14">
    <source>
        <dbReference type="SAM" id="Phobius"/>
    </source>
</evidence>
<dbReference type="OrthoDB" id="6692864at2759"/>
<keyword evidence="8 14" id="KW-1133">Transmembrane helix</keyword>
<dbReference type="EMBL" id="VCHE01000052">
    <property type="protein sequence ID" value="KAB2573845.1"/>
    <property type="molecule type" value="Genomic_DNA"/>
</dbReference>
<proteinExistence type="inferred from homology"/>
<evidence type="ECO:0000256" key="12">
    <source>
        <dbReference type="ARBA" id="ARBA00023136"/>
    </source>
</evidence>
<keyword evidence="9" id="KW-0560">Oxidoreductase</keyword>
<keyword evidence="16" id="KW-1185">Reference proteome</keyword>
<dbReference type="PRINTS" id="PR00463">
    <property type="entry name" value="EP450I"/>
</dbReference>
<dbReference type="AlphaFoldDB" id="A0A5N5D8F2"/>
<feature type="transmembrane region" description="Helical" evidence="14">
    <location>
        <begin position="74"/>
        <end position="92"/>
    </location>
</feature>
<comment type="similarity">
    <text evidence="4">Belongs to the cytochrome P450 family.</text>
</comment>